<dbReference type="EMBL" id="CYRY02004411">
    <property type="protein sequence ID" value="VCW68908.1"/>
    <property type="molecule type" value="Genomic_DNA"/>
</dbReference>
<reference evidence="1 2" key="1">
    <citation type="submission" date="2018-10" db="EMBL/GenBank/DDBJ databases">
        <authorList>
            <person name="Ekblom R."/>
            <person name="Jareborg N."/>
        </authorList>
    </citation>
    <scope>NUCLEOTIDE SEQUENCE [LARGE SCALE GENOMIC DNA]</scope>
    <source>
        <tissue evidence="1">Muscle</tissue>
    </source>
</reference>
<dbReference type="AlphaFoldDB" id="A0A9X9PVY2"/>
<evidence type="ECO:0000313" key="1">
    <source>
        <dbReference type="EMBL" id="VCW68908.1"/>
    </source>
</evidence>
<accession>A0A9X9PVY2</accession>
<evidence type="ECO:0000313" key="2">
    <source>
        <dbReference type="Proteomes" id="UP000269945"/>
    </source>
</evidence>
<name>A0A9X9PVY2_GULGU</name>
<comment type="caution">
    <text evidence="1">The sequence shown here is derived from an EMBL/GenBank/DDBJ whole genome shotgun (WGS) entry which is preliminary data.</text>
</comment>
<sequence length="46" mass="5487">MLRKKLAFRSCLKFNLGKKRILISQPQKSKPQAIHSLWCYLYHQAI</sequence>
<dbReference type="Proteomes" id="UP000269945">
    <property type="component" value="Unassembled WGS sequence"/>
</dbReference>
<protein>
    <submittedName>
        <fullName evidence="1">Uncharacterized protein</fullName>
    </submittedName>
</protein>
<organism evidence="1 2">
    <name type="scientific">Gulo gulo</name>
    <name type="common">Wolverine</name>
    <name type="synonym">Gluton</name>
    <dbReference type="NCBI Taxonomy" id="48420"/>
    <lineage>
        <taxon>Eukaryota</taxon>
        <taxon>Metazoa</taxon>
        <taxon>Chordata</taxon>
        <taxon>Craniata</taxon>
        <taxon>Vertebrata</taxon>
        <taxon>Euteleostomi</taxon>
        <taxon>Mammalia</taxon>
        <taxon>Eutheria</taxon>
        <taxon>Laurasiatheria</taxon>
        <taxon>Carnivora</taxon>
        <taxon>Caniformia</taxon>
        <taxon>Musteloidea</taxon>
        <taxon>Mustelidae</taxon>
        <taxon>Guloninae</taxon>
        <taxon>Gulo</taxon>
    </lineage>
</organism>
<proteinExistence type="predicted"/>
<keyword evidence="2" id="KW-1185">Reference proteome</keyword>
<gene>
    <name evidence="1" type="ORF">BN2614_LOCUS1</name>
</gene>